<keyword evidence="5 7" id="KW-0472">Membrane</keyword>
<evidence type="ECO:0000256" key="3">
    <source>
        <dbReference type="ARBA" id="ARBA00022692"/>
    </source>
</evidence>
<evidence type="ECO:0000256" key="6">
    <source>
        <dbReference type="SAM" id="MobiDB-lite"/>
    </source>
</evidence>
<evidence type="ECO:0000256" key="4">
    <source>
        <dbReference type="ARBA" id="ARBA00022989"/>
    </source>
</evidence>
<feature type="transmembrane region" description="Helical" evidence="7">
    <location>
        <begin position="276"/>
        <end position="300"/>
    </location>
</feature>
<feature type="compositionally biased region" description="Low complexity" evidence="6">
    <location>
        <begin position="36"/>
        <end position="56"/>
    </location>
</feature>
<comment type="subcellular location">
    <subcellularLocation>
        <location evidence="1">Cell membrane</location>
        <topology evidence="1">Multi-pass membrane protein</topology>
    </subcellularLocation>
</comment>
<gene>
    <name evidence="9" type="ORF">GCM10018793_22390</name>
</gene>
<evidence type="ECO:0000259" key="8">
    <source>
        <dbReference type="Pfam" id="PF06271"/>
    </source>
</evidence>
<dbReference type="AlphaFoldDB" id="A0A919G2P1"/>
<keyword evidence="10" id="KW-1185">Reference proteome</keyword>
<feature type="region of interest" description="Disordered" evidence="6">
    <location>
        <begin position="1"/>
        <end position="168"/>
    </location>
</feature>
<organism evidence="9 10">
    <name type="scientific">Streptomyces sulfonofaciens</name>
    <dbReference type="NCBI Taxonomy" id="68272"/>
    <lineage>
        <taxon>Bacteria</taxon>
        <taxon>Bacillati</taxon>
        <taxon>Actinomycetota</taxon>
        <taxon>Actinomycetes</taxon>
        <taxon>Kitasatosporales</taxon>
        <taxon>Streptomycetaceae</taxon>
        <taxon>Streptomyces</taxon>
    </lineage>
</organism>
<evidence type="ECO:0000256" key="2">
    <source>
        <dbReference type="ARBA" id="ARBA00022475"/>
    </source>
</evidence>
<dbReference type="PANTHER" id="PTHR36115">
    <property type="entry name" value="PROLINE-RICH ANTIGEN HOMOLOG-RELATED"/>
    <property type="match status" value="1"/>
</dbReference>
<evidence type="ECO:0000256" key="1">
    <source>
        <dbReference type="ARBA" id="ARBA00004651"/>
    </source>
</evidence>
<feature type="compositionally biased region" description="Low complexity" evidence="6">
    <location>
        <begin position="67"/>
        <end position="79"/>
    </location>
</feature>
<dbReference type="InterPro" id="IPR010432">
    <property type="entry name" value="RDD"/>
</dbReference>
<accession>A0A919G2P1</accession>
<keyword evidence="2" id="KW-1003">Cell membrane</keyword>
<dbReference type="Pfam" id="PF06271">
    <property type="entry name" value="RDD"/>
    <property type="match status" value="1"/>
</dbReference>
<reference evidence="9" key="1">
    <citation type="journal article" date="2014" name="Int. J. Syst. Evol. Microbiol.">
        <title>Complete genome sequence of Corynebacterium casei LMG S-19264T (=DSM 44701T), isolated from a smear-ripened cheese.</title>
        <authorList>
            <consortium name="US DOE Joint Genome Institute (JGI-PGF)"/>
            <person name="Walter F."/>
            <person name="Albersmeier A."/>
            <person name="Kalinowski J."/>
            <person name="Ruckert C."/>
        </authorList>
    </citation>
    <scope>NUCLEOTIDE SEQUENCE</scope>
    <source>
        <strain evidence="9">JCM 5069</strain>
    </source>
</reference>
<keyword evidence="3 7" id="KW-0812">Transmembrane</keyword>
<feature type="transmembrane region" description="Helical" evidence="7">
    <location>
        <begin position="223"/>
        <end position="241"/>
    </location>
</feature>
<feature type="compositionally biased region" description="Gly residues" evidence="6">
    <location>
        <begin position="154"/>
        <end position="166"/>
    </location>
</feature>
<dbReference type="Proteomes" id="UP000603708">
    <property type="component" value="Unassembled WGS sequence"/>
</dbReference>
<protein>
    <recommendedName>
        <fullName evidence="8">RDD domain-containing protein</fullName>
    </recommendedName>
</protein>
<feature type="compositionally biased region" description="Gly residues" evidence="6">
    <location>
        <begin position="114"/>
        <end position="140"/>
    </location>
</feature>
<comment type="caution">
    <text evidence="9">The sequence shown here is derived from an EMBL/GenBank/DDBJ whole genome shotgun (WGS) entry which is preliminary data.</text>
</comment>
<feature type="domain" description="RDD" evidence="8">
    <location>
        <begin position="179"/>
        <end position="313"/>
    </location>
</feature>
<feature type="compositionally biased region" description="Pro residues" evidence="6">
    <location>
        <begin position="1"/>
        <end position="10"/>
    </location>
</feature>
<dbReference type="PANTHER" id="PTHR36115:SF4">
    <property type="entry name" value="MEMBRANE PROTEIN"/>
    <property type="match status" value="1"/>
</dbReference>
<feature type="compositionally biased region" description="Gly residues" evidence="6">
    <location>
        <begin position="85"/>
        <end position="103"/>
    </location>
</feature>
<dbReference type="GO" id="GO:0005886">
    <property type="term" value="C:plasma membrane"/>
    <property type="evidence" value="ECO:0007669"/>
    <property type="project" value="UniProtKB-SubCell"/>
</dbReference>
<evidence type="ECO:0000313" key="10">
    <source>
        <dbReference type="Proteomes" id="UP000603708"/>
    </source>
</evidence>
<name>A0A919G2P1_9ACTN</name>
<dbReference type="InterPro" id="IPR051791">
    <property type="entry name" value="Pra-immunoreactive"/>
</dbReference>
<feature type="transmembrane region" description="Helical" evidence="7">
    <location>
        <begin position="185"/>
        <end position="211"/>
    </location>
</feature>
<reference evidence="9" key="2">
    <citation type="submission" date="2020-09" db="EMBL/GenBank/DDBJ databases">
        <authorList>
            <person name="Sun Q."/>
            <person name="Ohkuma M."/>
        </authorList>
    </citation>
    <scope>NUCLEOTIDE SEQUENCE</scope>
    <source>
        <strain evidence="9">JCM 5069</strain>
    </source>
</reference>
<evidence type="ECO:0000256" key="5">
    <source>
        <dbReference type="ARBA" id="ARBA00023136"/>
    </source>
</evidence>
<keyword evidence="4 7" id="KW-1133">Transmembrane helix</keyword>
<proteinExistence type="predicted"/>
<dbReference type="EMBL" id="BNCD01000005">
    <property type="protein sequence ID" value="GHH76519.1"/>
    <property type="molecule type" value="Genomic_DNA"/>
</dbReference>
<evidence type="ECO:0000256" key="7">
    <source>
        <dbReference type="SAM" id="Phobius"/>
    </source>
</evidence>
<sequence>MSNEPPPGPDEPPEEDPVTRRRPPQGGTSPPGGGVPPWDAGAGQAGAAPGGPARSRGGPGPLSTVNGSPGPASAARAGPGQPPSGDGGTGRSPSGGGGPWDGGAGDRGDTGDTGDAGAGAAGGGRHGGPGSGGWMGGGPFSGRPGDGPPPPGGEQFGGPFGGGGVYGSPDPLAGMPPLAPSGRRVLARVIDIVVVGVVVWLVSLALGVAAYEINDRMQFGRSFGESLITAVFYIAYDAILISRTGQTLGKRLLKLRVANLSDGSTPTFQVSLARAAVLWVPFAFCCAFVWTAVSGGWSFFDRPYKQGLHDKAARTVVVSIV</sequence>
<evidence type="ECO:0000313" key="9">
    <source>
        <dbReference type="EMBL" id="GHH76519.1"/>
    </source>
</evidence>